<dbReference type="Gene3D" id="2.102.10.10">
    <property type="entry name" value="Rieske [2Fe-2S] iron-sulphur domain"/>
    <property type="match status" value="1"/>
</dbReference>
<keyword evidence="4" id="KW-0411">Iron-sulfur</keyword>
<dbReference type="InterPro" id="IPR036188">
    <property type="entry name" value="FAD/NAD-bd_sf"/>
</dbReference>
<gene>
    <name evidence="7" type="ORF">GCM10009547_44340</name>
</gene>
<dbReference type="PROSITE" id="PS51296">
    <property type="entry name" value="RIESKE"/>
    <property type="match status" value="1"/>
</dbReference>
<dbReference type="Pfam" id="PF01266">
    <property type="entry name" value="DAO"/>
    <property type="match status" value="1"/>
</dbReference>
<keyword evidence="8" id="KW-1185">Reference proteome</keyword>
<dbReference type="InterPro" id="IPR017941">
    <property type="entry name" value="Rieske_2Fe-2S"/>
</dbReference>
<dbReference type="RefSeq" id="WP_344608921.1">
    <property type="nucleotide sequence ID" value="NZ_BAAAHE010000048.1"/>
</dbReference>
<evidence type="ECO:0000256" key="3">
    <source>
        <dbReference type="ARBA" id="ARBA00023004"/>
    </source>
</evidence>
<dbReference type="InterPro" id="IPR006076">
    <property type="entry name" value="FAD-dep_OxRdtase"/>
</dbReference>
<organism evidence="7 8">
    <name type="scientific">Sporichthya brevicatena</name>
    <dbReference type="NCBI Taxonomy" id="171442"/>
    <lineage>
        <taxon>Bacteria</taxon>
        <taxon>Bacillati</taxon>
        <taxon>Actinomycetota</taxon>
        <taxon>Actinomycetes</taxon>
        <taxon>Sporichthyales</taxon>
        <taxon>Sporichthyaceae</taxon>
        <taxon>Sporichthya</taxon>
    </lineage>
</organism>
<evidence type="ECO:0000313" key="7">
    <source>
        <dbReference type="EMBL" id="GAA0635288.1"/>
    </source>
</evidence>
<dbReference type="PRINTS" id="PR00162">
    <property type="entry name" value="RIESKE"/>
</dbReference>
<dbReference type="Gene3D" id="3.30.9.10">
    <property type="entry name" value="D-Amino Acid Oxidase, subunit A, domain 2"/>
    <property type="match status" value="1"/>
</dbReference>
<sequence>MTTVSATGSPWLADTTRTAPPASGALTCDVLVIGAGITGVTTALLLARAGLDVVICEAATAVSGTSGLNTAKVSALQGTIYTTLTRRHGADTAAAYAAANLAGVATVAELAEQFAPDAGLSRRTAATVAGSVDDVSSIEQELKAARAAGLRVTRADSVDAPLPCYGAVVLEDQLTLHPVRYVRGLLRAAQDAGARLFEDSRVTGLRGGDPYRARTEHAEITARHVVVAAHYPMFDRGLYFARMEAKRSYCVAGPLAGEAGQTLAITAGSPTRSWALLDGIAVLGGEGHAAGDRGVGPDRFEALEDDLRAWTDVREVPYRWSAQDPVAADHLPMIGPYVPGSNSLWVATAYGKWGLSNGTVAAGILTDLVMGRQSPYGETFRPTRFNVKSVHSLARLQAKVGADIVGDRLRPGEASSPDAVEPGTAAVVRSGHKQVGVYRDEAGAAHCVSLRCTHLGCLVRFNAAETSWDCPCHGSRFDVDGNVLEGPAVHPLAPESL</sequence>
<dbReference type="Pfam" id="PF00355">
    <property type="entry name" value="Rieske"/>
    <property type="match status" value="1"/>
</dbReference>
<proteinExistence type="predicted"/>
<evidence type="ECO:0000313" key="8">
    <source>
        <dbReference type="Proteomes" id="UP001500957"/>
    </source>
</evidence>
<name>A0ABN1HA84_9ACTN</name>
<evidence type="ECO:0000256" key="4">
    <source>
        <dbReference type="ARBA" id="ARBA00023014"/>
    </source>
</evidence>
<keyword evidence="3" id="KW-0408">Iron</keyword>
<dbReference type="InterPro" id="IPR036922">
    <property type="entry name" value="Rieske_2Fe-2S_sf"/>
</dbReference>
<comment type="caution">
    <text evidence="7">The sequence shown here is derived from an EMBL/GenBank/DDBJ whole genome shotgun (WGS) entry which is preliminary data.</text>
</comment>
<dbReference type="InterPro" id="IPR005805">
    <property type="entry name" value="Rieske_Fe-S_prot_C"/>
</dbReference>
<dbReference type="SUPFAM" id="SSF51905">
    <property type="entry name" value="FAD/NAD(P)-binding domain"/>
    <property type="match status" value="1"/>
</dbReference>
<dbReference type="SUPFAM" id="SSF50022">
    <property type="entry name" value="ISP domain"/>
    <property type="match status" value="1"/>
</dbReference>
<keyword evidence="1" id="KW-0001">2Fe-2S</keyword>
<evidence type="ECO:0000256" key="1">
    <source>
        <dbReference type="ARBA" id="ARBA00022714"/>
    </source>
</evidence>
<dbReference type="EMBL" id="BAAAHE010000048">
    <property type="protein sequence ID" value="GAA0635288.1"/>
    <property type="molecule type" value="Genomic_DNA"/>
</dbReference>
<dbReference type="PANTHER" id="PTHR13847">
    <property type="entry name" value="SARCOSINE DEHYDROGENASE-RELATED"/>
    <property type="match status" value="1"/>
</dbReference>
<feature type="domain" description="Rieske" evidence="6">
    <location>
        <begin position="412"/>
        <end position="497"/>
    </location>
</feature>
<keyword evidence="2" id="KW-0479">Metal-binding</keyword>
<evidence type="ECO:0000256" key="5">
    <source>
        <dbReference type="ARBA" id="ARBA00023157"/>
    </source>
</evidence>
<protein>
    <submittedName>
        <fullName evidence="7">FAD-dependent oxidoreductase</fullName>
    </submittedName>
</protein>
<accession>A0ABN1HA84</accession>
<keyword evidence="5" id="KW-1015">Disulfide bond</keyword>
<dbReference type="Gene3D" id="3.50.50.60">
    <property type="entry name" value="FAD/NAD(P)-binding domain"/>
    <property type="match status" value="1"/>
</dbReference>
<evidence type="ECO:0000256" key="2">
    <source>
        <dbReference type="ARBA" id="ARBA00022723"/>
    </source>
</evidence>
<evidence type="ECO:0000259" key="6">
    <source>
        <dbReference type="PROSITE" id="PS51296"/>
    </source>
</evidence>
<dbReference type="Proteomes" id="UP001500957">
    <property type="component" value="Unassembled WGS sequence"/>
</dbReference>
<dbReference type="PANTHER" id="PTHR13847:SF274">
    <property type="entry name" value="RIESKE 2FE-2S IRON-SULFUR PROTEIN YHFW-RELATED"/>
    <property type="match status" value="1"/>
</dbReference>
<reference evidence="7 8" key="1">
    <citation type="journal article" date="2019" name="Int. J. Syst. Evol. Microbiol.">
        <title>The Global Catalogue of Microorganisms (GCM) 10K type strain sequencing project: providing services to taxonomists for standard genome sequencing and annotation.</title>
        <authorList>
            <consortium name="The Broad Institute Genomics Platform"/>
            <consortium name="The Broad Institute Genome Sequencing Center for Infectious Disease"/>
            <person name="Wu L."/>
            <person name="Ma J."/>
        </authorList>
    </citation>
    <scope>NUCLEOTIDE SEQUENCE [LARGE SCALE GENOMIC DNA]</scope>
    <source>
        <strain evidence="7 8">JCM 10671</strain>
    </source>
</reference>